<organism evidence="2 3">
    <name type="scientific">Salmonirosea aquatica</name>
    <dbReference type="NCBI Taxonomy" id="2654236"/>
    <lineage>
        <taxon>Bacteria</taxon>
        <taxon>Pseudomonadati</taxon>
        <taxon>Bacteroidota</taxon>
        <taxon>Cytophagia</taxon>
        <taxon>Cytophagales</taxon>
        <taxon>Spirosomataceae</taxon>
        <taxon>Salmonirosea</taxon>
    </lineage>
</organism>
<dbReference type="AlphaFoldDB" id="A0A7C9F6Z6"/>
<dbReference type="PANTHER" id="PTHR34512">
    <property type="entry name" value="CELL SURFACE PROTEIN"/>
    <property type="match status" value="1"/>
</dbReference>
<dbReference type="SUPFAM" id="SSF50998">
    <property type="entry name" value="Quinoprotein alcohol dehydrogenase-like"/>
    <property type="match status" value="1"/>
</dbReference>
<sequence>MIFFAILFQQTTPNLTLNSMVPKTLRYNTRLYGSRAFFQGVLFLLLLGGLFNCKRPEDKVLKDADGVVTKLPHIWKSSTSLDGAKNTSMFAQHVYNNRFVLAAERAATSNASTAEGLCLKRIEDGRNAWMWNDRFDKTESADVRNYKVYTYQNLLFYKNSFRFYCIDQETGKTVWRKEWGRNFDSQITTTGLGPHFYFTGTPPEIYAKKRWEESIYQGNMATGEVREIAKLKTFPDSVWHDPGGFAWIARGRMIEPFTKELDTLLLVSYDLPDIRPYYQNTPGSGYLSLYNLSKRKWIYERVPLLSDIKLGIESESGGGNYPNIIGNKVYFAVGMWVGCYELMTGKRVWFKRLTPASLFSDMIVAEGKLLANGMNAQLYALDPETGNTLWTQRSSGIGSALHYQDGVVYYIASQDLLATRVSDGKLLWKLLCPDYYTEGKDYTWFMGFVTGIPGQGGQKGKIFASTQLNVYCFEAAQ</sequence>
<feature type="domain" description="Pyrrolo-quinoline quinone repeat" evidence="1">
    <location>
        <begin position="337"/>
        <end position="477"/>
    </location>
</feature>
<evidence type="ECO:0000259" key="1">
    <source>
        <dbReference type="Pfam" id="PF13360"/>
    </source>
</evidence>
<dbReference type="InterPro" id="IPR002372">
    <property type="entry name" value="PQQ_rpt_dom"/>
</dbReference>
<protein>
    <submittedName>
        <fullName evidence="2">PQQ-binding-like beta-propeller repeat protein</fullName>
    </submittedName>
</protein>
<dbReference type="InterPro" id="IPR011047">
    <property type="entry name" value="Quinoprotein_ADH-like_sf"/>
</dbReference>
<dbReference type="Pfam" id="PF13360">
    <property type="entry name" value="PQQ_2"/>
    <property type="match status" value="1"/>
</dbReference>
<evidence type="ECO:0000313" key="2">
    <source>
        <dbReference type="EMBL" id="MPR32064.1"/>
    </source>
</evidence>
<reference evidence="2 3" key="1">
    <citation type="submission" date="2019-10" db="EMBL/GenBank/DDBJ databases">
        <title>Draft Genome Sequence of Cytophagaceae sp. SJW1-29.</title>
        <authorList>
            <person name="Choi A."/>
        </authorList>
    </citation>
    <scope>NUCLEOTIDE SEQUENCE [LARGE SCALE GENOMIC DNA]</scope>
    <source>
        <strain evidence="2 3">SJW1-29</strain>
    </source>
</reference>
<dbReference type="PANTHER" id="PTHR34512:SF30">
    <property type="entry name" value="OUTER MEMBRANE PROTEIN ASSEMBLY FACTOR BAMB"/>
    <property type="match status" value="1"/>
</dbReference>
<dbReference type="Gene3D" id="2.130.10.10">
    <property type="entry name" value="YVTN repeat-like/Quinoprotein amine dehydrogenase"/>
    <property type="match status" value="1"/>
</dbReference>
<name>A0A7C9F6Z6_9BACT</name>
<dbReference type="Proteomes" id="UP000479293">
    <property type="component" value="Unassembled WGS sequence"/>
</dbReference>
<dbReference type="EMBL" id="WHLY01000002">
    <property type="protein sequence ID" value="MPR32064.1"/>
    <property type="molecule type" value="Genomic_DNA"/>
</dbReference>
<comment type="caution">
    <text evidence="2">The sequence shown here is derived from an EMBL/GenBank/DDBJ whole genome shotgun (WGS) entry which is preliminary data.</text>
</comment>
<proteinExistence type="predicted"/>
<keyword evidence="3" id="KW-1185">Reference proteome</keyword>
<evidence type="ECO:0000313" key="3">
    <source>
        <dbReference type="Proteomes" id="UP000479293"/>
    </source>
</evidence>
<gene>
    <name evidence="2" type="ORF">GBK04_01570</name>
</gene>
<accession>A0A7C9F6Z6</accession>
<dbReference type="InterPro" id="IPR015943">
    <property type="entry name" value="WD40/YVTN_repeat-like_dom_sf"/>
</dbReference>